<evidence type="ECO:0000256" key="2">
    <source>
        <dbReference type="SAM" id="MobiDB-lite"/>
    </source>
</evidence>
<evidence type="ECO:0000256" key="1">
    <source>
        <dbReference type="ARBA" id="ARBA00022990"/>
    </source>
</evidence>
<dbReference type="Proteomes" id="UP001626550">
    <property type="component" value="Unassembled WGS sequence"/>
</dbReference>
<name>A0ABD2PQ75_9PLAT</name>
<dbReference type="InterPro" id="IPR052269">
    <property type="entry name" value="Golgi-PI4KB_interaction"/>
</dbReference>
<dbReference type="EMBL" id="JBJKFK010004180">
    <property type="protein sequence ID" value="KAL3309208.1"/>
    <property type="molecule type" value="Genomic_DNA"/>
</dbReference>
<dbReference type="Pfam" id="PF13897">
    <property type="entry name" value="GOLD_2"/>
    <property type="match status" value="1"/>
</dbReference>
<feature type="region of interest" description="Disordered" evidence="2">
    <location>
        <begin position="171"/>
        <end position="222"/>
    </location>
</feature>
<sequence>MDTEVANHPEIISNLSTDMSKVSLLADKDDSNLTSEELARHLDIDNLSQQLLEEYRRYAAEEFPKDPEKLLDLAQSEETVDNTQEMKMMPLIPARIWTRPEIVTFKQEILTTSKECCIKIGSLSTATISVPTHADGATVWWEFATDSYDLGFGLFFEWSTNPSDQIVVTISDSDDEEEEGENDDVENGIDESGSEEENANSQEVAFSGDMESGAGKRRRRRHSSELPVDELIPIIRRDCHLQVYCGQHQYPGQGRYLFKFDNSFSLIRSKWLYYRVYYSKE</sequence>
<dbReference type="SUPFAM" id="SSF101576">
    <property type="entry name" value="Supernatant protein factor (SPF), C-terminal domain"/>
    <property type="match status" value="1"/>
</dbReference>
<dbReference type="AlphaFoldDB" id="A0ABD2PQ75"/>
<proteinExistence type="predicted"/>
<feature type="domain" description="GOLD" evidence="3">
    <location>
        <begin position="107"/>
        <end position="278"/>
    </location>
</feature>
<evidence type="ECO:0000313" key="5">
    <source>
        <dbReference type="Proteomes" id="UP001626550"/>
    </source>
</evidence>
<keyword evidence="1" id="KW-0007">Acetylation</keyword>
<dbReference type="Gene3D" id="2.60.120.680">
    <property type="entry name" value="GOLD domain"/>
    <property type="match status" value="2"/>
</dbReference>
<keyword evidence="5" id="KW-1185">Reference proteome</keyword>
<dbReference type="InterPro" id="IPR009038">
    <property type="entry name" value="GOLD_dom"/>
</dbReference>
<evidence type="ECO:0000259" key="3">
    <source>
        <dbReference type="PROSITE" id="PS50866"/>
    </source>
</evidence>
<dbReference type="InterPro" id="IPR036598">
    <property type="entry name" value="GOLD_dom_sf"/>
</dbReference>
<dbReference type="PANTHER" id="PTHR22973">
    <property type="entry name" value="LD35087P"/>
    <property type="match status" value="1"/>
</dbReference>
<evidence type="ECO:0000313" key="4">
    <source>
        <dbReference type="EMBL" id="KAL3309208.1"/>
    </source>
</evidence>
<feature type="compositionally biased region" description="Acidic residues" evidence="2">
    <location>
        <begin position="172"/>
        <end position="198"/>
    </location>
</feature>
<gene>
    <name evidence="4" type="primary">ACBD3_3</name>
    <name evidence="4" type="ORF">Ciccas_012247</name>
</gene>
<organism evidence="4 5">
    <name type="scientific">Cichlidogyrus casuarinus</name>
    <dbReference type="NCBI Taxonomy" id="1844966"/>
    <lineage>
        <taxon>Eukaryota</taxon>
        <taxon>Metazoa</taxon>
        <taxon>Spiralia</taxon>
        <taxon>Lophotrochozoa</taxon>
        <taxon>Platyhelminthes</taxon>
        <taxon>Monogenea</taxon>
        <taxon>Monopisthocotylea</taxon>
        <taxon>Dactylogyridea</taxon>
        <taxon>Ancyrocephalidae</taxon>
        <taxon>Cichlidogyrus</taxon>
    </lineage>
</organism>
<dbReference type="PANTHER" id="PTHR22973:SF12">
    <property type="entry name" value="LD35087P"/>
    <property type="match status" value="1"/>
</dbReference>
<comment type="caution">
    <text evidence="4">The sequence shown here is derived from an EMBL/GenBank/DDBJ whole genome shotgun (WGS) entry which is preliminary data.</text>
</comment>
<dbReference type="PROSITE" id="PS50866">
    <property type="entry name" value="GOLD"/>
    <property type="match status" value="1"/>
</dbReference>
<accession>A0ABD2PQ75</accession>
<reference evidence="4 5" key="1">
    <citation type="submission" date="2024-11" db="EMBL/GenBank/DDBJ databases">
        <title>Adaptive evolution of stress response genes in parasites aligns with host niche diversity.</title>
        <authorList>
            <person name="Hahn C."/>
            <person name="Resl P."/>
        </authorList>
    </citation>
    <scope>NUCLEOTIDE SEQUENCE [LARGE SCALE GENOMIC DNA]</scope>
    <source>
        <strain evidence="4">EGGRZ-B1_66</strain>
        <tissue evidence="4">Body</tissue>
    </source>
</reference>
<protein>
    <submittedName>
        <fullName evidence="4">Golgi resident protein GCP60</fullName>
    </submittedName>
</protein>